<keyword evidence="5 7" id="KW-1133">Transmembrane helix</keyword>
<protein>
    <recommendedName>
        <fullName evidence="8">EamA domain-containing protein</fullName>
    </recommendedName>
</protein>
<dbReference type="STRING" id="1193181.BN10_120017"/>
<evidence type="ECO:0000256" key="6">
    <source>
        <dbReference type="ARBA" id="ARBA00023136"/>
    </source>
</evidence>
<dbReference type="EMBL" id="CAIZ01000024">
    <property type="protein sequence ID" value="CCH68820.1"/>
    <property type="molecule type" value="Genomic_DNA"/>
</dbReference>
<dbReference type="SUPFAM" id="SSF103481">
    <property type="entry name" value="Multidrug resistance efflux transporter EmrE"/>
    <property type="match status" value="1"/>
</dbReference>
<keyword evidence="6 7" id="KW-0472">Membrane</keyword>
<keyword evidence="3" id="KW-1003">Cell membrane</keyword>
<sequence length="122" mass="12422">MTGATVTTGLRVALTGGIDFAFPPITWIWIAGIVLVSTVGAMVLFVMGLQRTGPTNAAILSTFEPVVTAGLAAALLGEQLTPVQLAGAGLVLAAAVVLQLRRRPAPVVPGCRDRARGDGLCS</sequence>
<comment type="subcellular location">
    <subcellularLocation>
        <location evidence="1">Cell membrane</location>
        <topology evidence="1">Multi-pass membrane protein</topology>
    </subcellularLocation>
</comment>
<evidence type="ECO:0000256" key="5">
    <source>
        <dbReference type="ARBA" id="ARBA00022989"/>
    </source>
</evidence>
<comment type="caution">
    <text evidence="9">The sequence shown here is derived from an EMBL/GenBank/DDBJ whole genome shotgun (WGS) entry which is preliminary data.</text>
</comment>
<dbReference type="PANTHER" id="PTHR42920">
    <property type="entry name" value="OS03G0707200 PROTEIN-RELATED"/>
    <property type="match status" value="1"/>
</dbReference>
<dbReference type="PANTHER" id="PTHR42920:SF5">
    <property type="entry name" value="EAMA DOMAIN-CONTAINING PROTEIN"/>
    <property type="match status" value="1"/>
</dbReference>
<feature type="transmembrane region" description="Helical" evidence="7">
    <location>
        <begin position="27"/>
        <end position="46"/>
    </location>
</feature>
<dbReference type="Proteomes" id="UP000013167">
    <property type="component" value="Unassembled WGS sequence"/>
</dbReference>
<proteinExistence type="inferred from homology"/>
<name>N0DZN6_9MICO</name>
<evidence type="ECO:0000313" key="9">
    <source>
        <dbReference type="EMBL" id="CCH68820.1"/>
    </source>
</evidence>
<dbReference type="InterPro" id="IPR037185">
    <property type="entry name" value="EmrE-like"/>
</dbReference>
<dbReference type="AlphaFoldDB" id="N0DZN6"/>
<dbReference type="RefSeq" id="WP_010849216.1">
    <property type="nucleotide sequence ID" value="NZ_HF570956.1"/>
</dbReference>
<evidence type="ECO:0000256" key="3">
    <source>
        <dbReference type="ARBA" id="ARBA00022475"/>
    </source>
</evidence>
<evidence type="ECO:0000256" key="7">
    <source>
        <dbReference type="SAM" id="Phobius"/>
    </source>
</evidence>
<dbReference type="Gene3D" id="1.10.3730.20">
    <property type="match status" value="1"/>
</dbReference>
<keyword evidence="10" id="KW-1185">Reference proteome</keyword>
<dbReference type="OrthoDB" id="6119273at2"/>
<gene>
    <name evidence="9" type="ORF">BN10_120017</name>
</gene>
<evidence type="ECO:0000256" key="2">
    <source>
        <dbReference type="ARBA" id="ARBA00007362"/>
    </source>
</evidence>
<feature type="transmembrane region" description="Helical" evidence="7">
    <location>
        <begin position="58"/>
        <end position="77"/>
    </location>
</feature>
<dbReference type="InterPro" id="IPR051258">
    <property type="entry name" value="Diverse_Substrate_Transporter"/>
</dbReference>
<reference evidence="9 10" key="1">
    <citation type="journal article" date="2013" name="ISME J.">
        <title>A metabolic model for members of the genus Tetrasphaera involved in enhanced biological phosphorus removal.</title>
        <authorList>
            <person name="Kristiansen R."/>
            <person name="Nguyen H.T.T."/>
            <person name="Saunders A.M."/>
            <person name="Nielsen J.L."/>
            <person name="Wimmer R."/>
            <person name="Le V.Q."/>
            <person name="McIlroy S.J."/>
            <person name="Petrovski S."/>
            <person name="Seviour R.J."/>
            <person name="Calteau A."/>
            <person name="Nielsen K.L."/>
            <person name="Nielsen P.H."/>
        </authorList>
    </citation>
    <scope>NUCLEOTIDE SEQUENCE [LARGE SCALE GENOMIC DNA]</scope>
    <source>
        <strain evidence="9 10">Lp2</strain>
    </source>
</reference>
<dbReference type="InterPro" id="IPR000620">
    <property type="entry name" value="EamA_dom"/>
</dbReference>
<evidence type="ECO:0000313" key="10">
    <source>
        <dbReference type="Proteomes" id="UP000013167"/>
    </source>
</evidence>
<evidence type="ECO:0000256" key="4">
    <source>
        <dbReference type="ARBA" id="ARBA00022692"/>
    </source>
</evidence>
<keyword evidence="4 7" id="KW-0812">Transmembrane</keyword>
<comment type="similarity">
    <text evidence="2">Belongs to the EamA transporter family.</text>
</comment>
<evidence type="ECO:0000259" key="8">
    <source>
        <dbReference type="Pfam" id="PF00892"/>
    </source>
</evidence>
<dbReference type="HOGENOM" id="CLU_2025627_0_0_11"/>
<accession>N0DZN6</accession>
<dbReference type="GO" id="GO:0005886">
    <property type="term" value="C:plasma membrane"/>
    <property type="evidence" value="ECO:0007669"/>
    <property type="project" value="UniProtKB-SubCell"/>
</dbReference>
<dbReference type="eggNOG" id="COG0697">
    <property type="taxonomic scope" value="Bacteria"/>
</dbReference>
<evidence type="ECO:0000256" key="1">
    <source>
        <dbReference type="ARBA" id="ARBA00004651"/>
    </source>
</evidence>
<organism evidence="9 10">
    <name type="scientific">Phycicoccus elongatus Lp2</name>
    <dbReference type="NCBI Taxonomy" id="1193181"/>
    <lineage>
        <taxon>Bacteria</taxon>
        <taxon>Bacillati</taxon>
        <taxon>Actinomycetota</taxon>
        <taxon>Actinomycetes</taxon>
        <taxon>Micrococcales</taxon>
        <taxon>Intrasporangiaceae</taxon>
        <taxon>Phycicoccus</taxon>
    </lineage>
</organism>
<feature type="transmembrane region" description="Helical" evidence="7">
    <location>
        <begin position="83"/>
        <end position="100"/>
    </location>
</feature>
<dbReference type="Pfam" id="PF00892">
    <property type="entry name" value="EamA"/>
    <property type="match status" value="1"/>
</dbReference>
<feature type="domain" description="EamA" evidence="8">
    <location>
        <begin position="16"/>
        <end position="98"/>
    </location>
</feature>